<evidence type="ECO:0000313" key="2">
    <source>
        <dbReference type="Proteomes" id="UP001163603"/>
    </source>
</evidence>
<protein>
    <submittedName>
        <fullName evidence="1">Uncharacterized protein</fullName>
    </submittedName>
</protein>
<evidence type="ECO:0000313" key="1">
    <source>
        <dbReference type="EMBL" id="KAJ0051797.1"/>
    </source>
</evidence>
<name>A0ACC0ZIE3_9ROSI</name>
<keyword evidence="2" id="KW-1185">Reference proteome</keyword>
<dbReference type="Proteomes" id="UP001163603">
    <property type="component" value="Chromosome 1"/>
</dbReference>
<reference evidence="2" key="1">
    <citation type="journal article" date="2023" name="G3 (Bethesda)">
        <title>Genome assembly and association tests identify interacting loci associated with vigor, precocity, and sex in interspecific pistachio rootstocks.</title>
        <authorList>
            <person name="Palmer W."/>
            <person name="Jacygrad E."/>
            <person name="Sagayaradj S."/>
            <person name="Cavanaugh K."/>
            <person name="Han R."/>
            <person name="Bertier L."/>
            <person name="Beede B."/>
            <person name="Kafkas S."/>
            <person name="Golino D."/>
            <person name="Preece J."/>
            <person name="Michelmore R."/>
        </authorList>
    </citation>
    <scope>NUCLEOTIDE SEQUENCE [LARGE SCALE GENOMIC DNA]</scope>
</reference>
<comment type="caution">
    <text evidence="1">The sequence shown here is derived from an EMBL/GenBank/DDBJ whole genome shotgun (WGS) entry which is preliminary data.</text>
</comment>
<accession>A0ACC0ZIE3</accession>
<organism evidence="1 2">
    <name type="scientific">Pistacia integerrima</name>
    <dbReference type="NCBI Taxonomy" id="434235"/>
    <lineage>
        <taxon>Eukaryota</taxon>
        <taxon>Viridiplantae</taxon>
        <taxon>Streptophyta</taxon>
        <taxon>Embryophyta</taxon>
        <taxon>Tracheophyta</taxon>
        <taxon>Spermatophyta</taxon>
        <taxon>Magnoliopsida</taxon>
        <taxon>eudicotyledons</taxon>
        <taxon>Gunneridae</taxon>
        <taxon>Pentapetalae</taxon>
        <taxon>rosids</taxon>
        <taxon>malvids</taxon>
        <taxon>Sapindales</taxon>
        <taxon>Anacardiaceae</taxon>
        <taxon>Pistacia</taxon>
    </lineage>
</organism>
<dbReference type="EMBL" id="CM047736">
    <property type="protein sequence ID" value="KAJ0051797.1"/>
    <property type="molecule type" value="Genomic_DNA"/>
</dbReference>
<sequence length="289" mass="32415">MDSISRPLQCSTFAGPRFENGPMLLRVNSEPLPYGLIKHRLAGSEEVLPDPDVNQFIDSSVPKEIEISIQTCLFKPLIAGKDCKSYWTSVQIESRDYNPVLNERGFHQKLNSLVKESLQFGSVPPKLHETTLELNATQSDSSEVTAKLNSAIDVVVLREDPMVDLTTGEDKTASSITEEWEQLVVSAIPEKYSPTCITKSKLDQSVLSPPDINRQLDEKTSRILERLEVPRKLKTKVVSPISTSSSISDTFVTMKKPLIPFQPSQSTDQDMSSSQLMKPNFQRLKRKHK</sequence>
<proteinExistence type="predicted"/>
<gene>
    <name evidence="1" type="ORF">Pint_01317</name>
</gene>